<protein>
    <recommendedName>
        <fullName evidence="4">Ecp2 effector protein domain-containing protein</fullName>
    </recommendedName>
</protein>
<sequence length="207" mass="21647">MHNTLTILLTTISILLDPSIVHATPASPPPAGQLITTNANSPGAPLPNVSTTSNVTAPGVPNEPWVYNTCTGPPYAPLSDCLSALAQLPTTSGRGEFHRSTPHDPFPDYAMPAVRKSGQCRIFVDLFGDVTGAIVSPTPWSWDGEDGLLEIARELLDECTKDASGPAQGRVTGGTSVLSLLETIYPGFEIKVMKTAVVPGEGSVDVA</sequence>
<name>A0AA43TVW7_9LECA</name>
<proteinExistence type="predicted"/>
<dbReference type="Proteomes" id="UP001161017">
    <property type="component" value="Unassembled WGS sequence"/>
</dbReference>
<reference evidence="2" key="1">
    <citation type="journal article" date="2023" name="Genome Biol. Evol.">
        <title>First Whole Genome Sequence and Flow Cytometry Genome Size Data for the Lichen-Forming Fungus Ramalina farinacea (Ascomycota).</title>
        <authorList>
            <person name="Llewellyn T."/>
            <person name="Mian S."/>
            <person name="Hill R."/>
            <person name="Leitch I.J."/>
            <person name="Gaya E."/>
        </authorList>
    </citation>
    <scope>NUCLEOTIDE SEQUENCE</scope>
    <source>
        <strain evidence="2">LIQ254RAFAR</strain>
    </source>
</reference>
<keyword evidence="3" id="KW-1185">Reference proteome</keyword>
<comment type="caution">
    <text evidence="2">The sequence shown here is derived from an EMBL/GenBank/DDBJ whole genome shotgun (WGS) entry which is preliminary data.</text>
</comment>
<evidence type="ECO:0000313" key="2">
    <source>
        <dbReference type="EMBL" id="MDI1493546.1"/>
    </source>
</evidence>
<organism evidence="2 3">
    <name type="scientific">Ramalina farinacea</name>
    <dbReference type="NCBI Taxonomy" id="258253"/>
    <lineage>
        <taxon>Eukaryota</taxon>
        <taxon>Fungi</taxon>
        <taxon>Dikarya</taxon>
        <taxon>Ascomycota</taxon>
        <taxon>Pezizomycotina</taxon>
        <taxon>Lecanoromycetes</taxon>
        <taxon>OSLEUM clade</taxon>
        <taxon>Lecanoromycetidae</taxon>
        <taxon>Lecanorales</taxon>
        <taxon>Lecanorineae</taxon>
        <taxon>Ramalinaceae</taxon>
        <taxon>Ramalina</taxon>
    </lineage>
</organism>
<evidence type="ECO:0000256" key="1">
    <source>
        <dbReference type="SAM" id="SignalP"/>
    </source>
</evidence>
<feature type="chain" id="PRO_5041317233" description="Ecp2 effector protein domain-containing protein" evidence="1">
    <location>
        <begin position="24"/>
        <end position="207"/>
    </location>
</feature>
<evidence type="ECO:0008006" key="4">
    <source>
        <dbReference type="Google" id="ProtNLM"/>
    </source>
</evidence>
<evidence type="ECO:0000313" key="3">
    <source>
        <dbReference type="Proteomes" id="UP001161017"/>
    </source>
</evidence>
<keyword evidence="1" id="KW-0732">Signal</keyword>
<feature type="signal peptide" evidence="1">
    <location>
        <begin position="1"/>
        <end position="23"/>
    </location>
</feature>
<gene>
    <name evidence="2" type="ORF">OHK93_005336</name>
</gene>
<dbReference type="AlphaFoldDB" id="A0AA43TVW7"/>
<accession>A0AA43TVW7</accession>
<dbReference type="EMBL" id="JAPUFD010000027">
    <property type="protein sequence ID" value="MDI1493546.1"/>
    <property type="molecule type" value="Genomic_DNA"/>
</dbReference>